<protein>
    <submittedName>
        <fullName evidence="1">Uncharacterized protein</fullName>
    </submittedName>
</protein>
<accession>A0ABV8NNY3</accession>
<dbReference type="RefSeq" id="WP_378961037.1">
    <property type="nucleotide sequence ID" value="NZ_JBHRXC010000013.1"/>
</dbReference>
<keyword evidence="2" id="KW-1185">Reference proteome</keyword>
<proteinExistence type="predicted"/>
<comment type="caution">
    <text evidence="1">The sequence shown here is derived from an EMBL/GenBank/DDBJ whole genome shotgun (WGS) entry which is preliminary data.</text>
</comment>
<sequence length="42" mass="5204">MYDAFFELLDQLHWKGYAENLQEENPQIFNIQFNEFLTTYKN</sequence>
<dbReference type="EMBL" id="JBHSBY010000119">
    <property type="protein sequence ID" value="MFC4197508.1"/>
    <property type="molecule type" value="Genomic_DNA"/>
</dbReference>
<organism evidence="1 2">
    <name type="scientific">Pedobacter jamesrossensis</name>
    <dbReference type="NCBI Taxonomy" id="1908238"/>
    <lineage>
        <taxon>Bacteria</taxon>
        <taxon>Pseudomonadati</taxon>
        <taxon>Bacteroidota</taxon>
        <taxon>Sphingobacteriia</taxon>
        <taxon>Sphingobacteriales</taxon>
        <taxon>Sphingobacteriaceae</taxon>
        <taxon>Pedobacter</taxon>
    </lineage>
</organism>
<name>A0ABV8NNY3_9SPHI</name>
<dbReference type="Proteomes" id="UP001595792">
    <property type="component" value="Unassembled WGS sequence"/>
</dbReference>
<evidence type="ECO:0000313" key="1">
    <source>
        <dbReference type="EMBL" id="MFC4197508.1"/>
    </source>
</evidence>
<evidence type="ECO:0000313" key="2">
    <source>
        <dbReference type="Proteomes" id="UP001595792"/>
    </source>
</evidence>
<gene>
    <name evidence="1" type="ORF">ACFOUY_12450</name>
</gene>
<reference evidence="2" key="1">
    <citation type="journal article" date="2019" name="Int. J. Syst. Evol. Microbiol.">
        <title>The Global Catalogue of Microorganisms (GCM) 10K type strain sequencing project: providing services to taxonomists for standard genome sequencing and annotation.</title>
        <authorList>
            <consortium name="The Broad Institute Genomics Platform"/>
            <consortium name="The Broad Institute Genome Sequencing Center for Infectious Disease"/>
            <person name="Wu L."/>
            <person name="Ma J."/>
        </authorList>
    </citation>
    <scope>NUCLEOTIDE SEQUENCE [LARGE SCALE GENOMIC DNA]</scope>
    <source>
        <strain evidence="2">CCM 8689</strain>
    </source>
</reference>